<dbReference type="EMBL" id="BAABAJ010000008">
    <property type="protein sequence ID" value="GAA3918838.1"/>
    <property type="molecule type" value="Genomic_DNA"/>
</dbReference>
<proteinExistence type="predicted"/>
<organism evidence="1 2">
    <name type="scientific">Streptomyces gulbargensis</name>
    <dbReference type="NCBI Taxonomy" id="364901"/>
    <lineage>
        <taxon>Bacteria</taxon>
        <taxon>Bacillati</taxon>
        <taxon>Actinomycetota</taxon>
        <taxon>Actinomycetes</taxon>
        <taxon>Kitasatosporales</taxon>
        <taxon>Streptomycetaceae</taxon>
        <taxon>Streptomyces</taxon>
    </lineage>
</organism>
<name>A0ABP7MC40_9ACTN</name>
<comment type="caution">
    <text evidence="1">The sequence shown here is derived from an EMBL/GenBank/DDBJ whole genome shotgun (WGS) entry which is preliminary data.</text>
</comment>
<reference evidence="2" key="1">
    <citation type="journal article" date="2019" name="Int. J. Syst. Evol. Microbiol.">
        <title>The Global Catalogue of Microorganisms (GCM) 10K type strain sequencing project: providing services to taxonomists for standard genome sequencing and annotation.</title>
        <authorList>
            <consortium name="The Broad Institute Genomics Platform"/>
            <consortium name="The Broad Institute Genome Sequencing Center for Infectious Disease"/>
            <person name="Wu L."/>
            <person name="Ma J."/>
        </authorList>
    </citation>
    <scope>NUCLEOTIDE SEQUENCE [LARGE SCALE GENOMIC DNA]</scope>
    <source>
        <strain evidence="2">JCM 16956</strain>
    </source>
</reference>
<evidence type="ECO:0000313" key="1">
    <source>
        <dbReference type="EMBL" id="GAA3918838.1"/>
    </source>
</evidence>
<keyword evidence="2" id="KW-1185">Reference proteome</keyword>
<gene>
    <name evidence="1" type="ORF">GCM10022244_30030</name>
</gene>
<protein>
    <submittedName>
        <fullName evidence="1">Uncharacterized protein</fullName>
    </submittedName>
</protein>
<dbReference type="Proteomes" id="UP001501000">
    <property type="component" value="Unassembled WGS sequence"/>
</dbReference>
<evidence type="ECO:0000313" key="2">
    <source>
        <dbReference type="Proteomes" id="UP001501000"/>
    </source>
</evidence>
<sequence length="67" mass="6848">MGAMSAQATVIAYAVLADASNACDAVDEVVAADSWKAATGLMRACGYRKVPQRPARTTNAPPPSPPS</sequence>
<accession>A0ABP7MC40</accession>